<keyword evidence="3" id="KW-1185">Reference proteome</keyword>
<dbReference type="InterPro" id="IPR002156">
    <property type="entry name" value="RNaseH_domain"/>
</dbReference>
<dbReference type="EMBL" id="CAMAPF010001022">
    <property type="protein sequence ID" value="CAH9140045.1"/>
    <property type="molecule type" value="Genomic_DNA"/>
</dbReference>
<dbReference type="Pfam" id="PF13456">
    <property type="entry name" value="RVT_3"/>
    <property type="match status" value="1"/>
</dbReference>
<name>A0AAV0FX43_9ASTE</name>
<dbReference type="InterPro" id="IPR053151">
    <property type="entry name" value="RNase_H-like"/>
</dbReference>
<dbReference type="GO" id="GO:0003676">
    <property type="term" value="F:nucleic acid binding"/>
    <property type="evidence" value="ECO:0007669"/>
    <property type="project" value="InterPro"/>
</dbReference>
<dbReference type="PANTHER" id="PTHR47723">
    <property type="entry name" value="OS05G0353850 PROTEIN"/>
    <property type="match status" value="1"/>
</dbReference>
<protein>
    <recommendedName>
        <fullName evidence="1">RNase H type-1 domain-containing protein</fullName>
    </recommendedName>
</protein>
<dbReference type="InterPro" id="IPR012337">
    <property type="entry name" value="RNaseH-like_sf"/>
</dbReference>
<proteinExistence type="predicted"/>
<gene>
    <name evidence="2" type="ORF">CEPIT_LOCUS38042</name>
</gene>
<dbReference type="PANTHER" id="PTHR47723:SF19">
    <property type="entry name" value="POLYNUCLEOTIDYL TRANSFERASE, RIBONUCLEASE H-LIKE SUPERFAMILY PROTEIN"/>
    <property type="match status" value="1"/>
</dbReference>
<feature type="domain" description="RNase H type-1" evidence="1">
    <location>
        <begin position="100"/>
        <end position="216"/>
    </location>
</feature>
<dbReference type="Gene3D" id="3.30.420.10">
    <property type="entry name" value="Ribonuclease H-like superfamily/Ribonuclease H"/>
    <property type="match status" value="1"/>
</dbReference>
<evidence type="ECO:0000313" key="3">
    <source>
        <dbReference type="Proteomes" id="UP001152523"/>
    </source>
</evidence>
<dbReference type="InterPro" id="IPR044730">
    <property type="entry name" value="RNase_H-like_dom_plant"/>
</dbReference>
<evidence type="ECO:0000313" key="2">
    <source>
        <dbReference type="EMBL" id="CAH9140045.1"/>
    </source>
</evidence>
<dbReference type="SUPFAM" id="SSF53098">
    <property type="entry name" value="Ribonuclease H-like"/>
    <property type="match status" value="1"/>
</dbReference>
<organism evidence="2 3">
    <name type="scientific">Cuscuta epithymum</name>
    <dbReference type="NCBI Taxonomy" id="186058"/>
    <lineage>
        <taxon>Eukaryota</taxon>
        <taxon>Viridiplantae</taxon>
        <taxon>Streptophyta</taxon>
        <taxon>Embryophyta</taxon>
        <taxon>Tracheophyta</taxon>
        <taxon>Spermatophyta</taxon>
        <taxon>Magnoliopsida</taxon>
        <taxon>eudicotyledons</taxon>
        <taxon>Gunneridae</taxon>
        <taxon>Pentapetalae</taxon>
        <taxon>asterids</taxon>
        <taxon>lamiids</taxon>
        <taxon>Solanales</taxon>
        <taxon>Convolvulaceae</taxon>
        <taxon>Cuscuteae</taxon>
        <taxon>Cuscuta</taxon>
        <taxon>Cuscuta subgen. Cuscuta</taxon>
    </lineage>
</organism>
<dbReference type="CDD" id="cd06222">
    <property type="entry name" value="RNase_H_like"/>
    <property type="match status" value="1"/>
</dbReference>
<reference evidence="2" key="1">
    <citation type="submission" date="2022-07" db="EMBL/GenBank/DDBJ databases">
        <authorList>
            <person name="Macas J."/>
            <person name="Novak P."/>
            <person name="Neumann P."/>
        </authorList>
    </citation>
    <scope>NUCLEOTIDE SEQUENCE</scope>
</reference>
<dbReference type="InterPro" id="IPR036397">
    <property type="entry name" value="RNaseH_sf"/>
</dbReference>
<dbReference type="GO" id="GO:0004523">
    <property type="term" value="F:RNA-DNA hybrid ribonuclease activity"/>
    <property type="evidence" value="ECO:0007669"/>
    <property type="project" value="InterPro"/>
</dbReference>
<sequence length="253" mass="29201">MWWLGGKGNNSRDTLRQSMPGIILWHIWKAYNACVWDAKTFSRTYTINTIKDYTRQWVYNNQHKKCIQFDEELHCDGILPLKQIALKWKIYGNQELTLNTDATFFVQQSGGGAILRTPDGTFIHAVAFPLSAINPLQAEILTIESSIEAMINTGYKSFTVQTDSEISVRMLHGFFKVLDYLARPMVNINRLRLRHDIHFCYRLRETNACAHHIARSGLLLQSMQSYALNDLPSRARRAYFEDKNGSTLFRYAG</sequence>
<dbReference type="Proteomes" id="UP001152523">
    <property type="component" value="Unassembled WGS sequence"/>
</dbReference>
<dbReference type="AlphaFoldDB" id="A0AAV0FX43"/>
<comment type="caution">
    <text evidence="2">The sequence shown here is derived from an EMBL/GenBank/DDBJ whole genome shotgun (WGS) entry which is preliminary data.</text>
</comment>
<accession>A0AAV0FX43</accession>
<evidence type="ECO:0000259" key="1">
    <source>
        <dbReference type="Pfam" id="PF13456"/>
    </source>
</evidence>